<dbReference type="GO" id="GO:0008137">
    <property type="term" value="F:NADH dehydrogenase (ubiquinone) activity"/>
    <property type="evidence" value="ECO:0007669"/>
    <property type="project" value="InterPro"/>
</dbReference>
<dbReference type="EC" id="7.1.1.-" evidence="3"/>
<reference evidence="7" key="1">
    <citation type="submission" date="2020-01" db="EMBL/GenBank/DDBJ databases">
        <authorList>
            <person name="Meier V. D."/>
            <person name="Meier V D."/>
        </authorList>
    </citation>
    <scope>NUCLEOTIDE SEQUENCE</scope>
    <source>
        <strain evidence="7">HLG_WM_MAG_12</strain>
    </source>
</reference>
<dbReference type="InterPro" id="IPR001268">
    <property type="entry name" value="NADH_UbQ_OxRdtase_30kDa_su"/>
</dbReference>
<dbReference type="NCBIfam" id="NF006304">
    <property type="entry name" value="PRK08491.1"/>
    <property type="match status" value="1"/>
</dbReference>
<keyword evidence="3" id="KW-1003">Cell membrane</keyword>
<feature type="domain" description="NADH:ubiquinone oxidoreductase 30kDa subunit" evidence="6">
    <location>
        <begin position="62"/>
        <end position="182"/>
    </location>
</feature>
<gene>
    <name evidence="3" type="primary">nuoC</name>
    <name evidence="7" type="ORF">HELGO_WM2622</name>
</gene>
<evidence type="ECO:0000313" key="7">
    <source>
        <dbReference type="EMBL" id="CAA6803078.1"/>
    </source>
</evidence>
<dbReference type="InterPro" id="IPR010218">
    <property type="entry name" value="NADH_DH_suC"/>
</dbReference>
<dbReference type="SUPFAM" id="SSF143243">
    <property type="entry name" value="Nqo5-like"/>
    <property type="match status" value="1"/>
</dbReference>
<comment type="subunit">
    <text evidence="3">NDH-1 is composed of 14 different subunits. Subunits NuoB, C, D, E, F, and G constitute the peripheral sector of the complex.</text>
</comment>
<keyword evidence="2 3" id="KW-0813">Transport</keyword>
<dbReference type="InterPro" id="IPR037232">
    <property type="entry name" value="NADH_quin_OxRdtase_su_C/D-like"/>
</dbReference>
<evidence type="ECO:0000256" key="3">
    <source>
        <dbReference type="HAMAP-Rule" id="MF_01357"/>
    </source>
</evidence>
<evidence type="ECO:0000256" key="2">
    <source>
        <dbReference type="ARBA" id="ARBA00022448"/>
    </source>
</evidence>
<dbReference type="Pfam" id="PF00329">
    <property type="entry name" value="Complex1_30kDa"/>
    <property type="match status" value="1"/>
</dbReference>
<name>A0A6S6SJS7_9BACT</name>
<evidence type="ECO:0000256" key="4">
    <source>
        <dbReference type="RuleBase" id="RU003456"/>
    </source>
</evidence>
<dbReference type="PROSITE" id="PS00542">
    <property type="entry name" value="COMPLEX1_30K"/>
    <property type="match status" value="1"/>
</dbReference>
<dbReference type="NCBIfam" id="TIGR01961">
    <property type="entry name" value="NuoC_fam"/>
    <property type="match status" value="1"/>
</dbReference>
<keyword evidence="3 7" id="KW-0830">Ubiquinone</keyword>
<proteinExistence type="inferred from homology"/>
<evidence type="ECO:0000256" key="5">
    <source>
        <dbReference type="RuleBase" id="RU003582"/>
    </source>
</evidence>
<dbReference type="Gene3D" id="3.30.460.80">
    <property type="entry name" value="NADH:ubiquinone oxidoreductase, 30kDa subunit"/>
    <property type="match status" value="1"/>
</dbReference>
<comment type="function">
    <text evidence="3">NDH-1 shuttles electrons from NADH, via FMN and iron-sulfur (Fe-S) centers, to quinones in the respiratory chain. The immediate electron acceptor for the enzyme in this species is believed to be ubiquinone. Couples the redox reaction to proton translocation (for every two electrons transferred, four hydrogen ions are translocated across the cytoplasmic membrane), and thus conserves the redox energy in a proton gradient.</text>
</comment>
<dbReference type="HAMAP" id="MF_01357">
    <property type="entry name" value="NDH1_NuoC"/>
    <property type="match status" value="1"/>
</dbReference>
<keyword evidence="3 4" id="KW-0520">NAD</keyword>
<keyword evidence="3 5" id="KW-0874">Quinone</keyword>
<evidence type="ECO:0000256" key="1">
    <source>
        <dbReference type="ARBA" id="ARBA00007569"/>
    </source>
</evidence>
<evidence type="ECO:0000259" key="6">
    <source>
        <dbReference type="Pfam" id="PF00329"/>
    </source>
</evidence>
<organism evidence="7">
    <name type="scientific">uncultured Campylobacterales bacterium</name>
    <dbReference type="NCBI Taxonomy" id="352960"/>
    <lineage>
        <taxon>Bacteria</taxon>
        <taxon>Pseudomonadati</taxon>
        <taxon>Campylobacterota</taxon>
        <taxon>Epsilonproteobacteria</taxon>
        <taxon>Campylobacterales</taxon>
        <taxon>environmental samples</taxon>
    </lineage>
</organism>
<dbReference type="InterPro" id="IPR020396">
    <property type="entry name" value="NADH_UbQ_OxRdtase_CS"/>
</dbReference>
<keyword evidence="3" id="KW-0472">Membrane</keyword>
<dbReference type="GO" id="GO:0005886">
    <property type="term" value="C:plasma membrane"/>
    <property type="evidence" value="ECO:0007669"/>
    <property type="project" value="UniProtKB-SubCell"/>
</dbReference>
<sequence length="268" mass="31816">MRTYKPKKNVQHKAYHTDRFYVAPTLAKIDPSTDEVFSKDLKLVEKNFSVEEAYIQNNHLVIYVKPTDIYKVLELLKDSCKYQMLIELSAIDFVEQSNEFEIFYQLLSLTKKKRIRLKTKISADDKKIKSVCDLYKSANWAEREAYDMFGIKFVSHPNLKRILMPDDWYDHPLLKTYPVEGDESASWYEVDKIYGKEYRDIVGPELRDPAYIDRLDSKRFIKIKHEVPYGAEISETPTNMMSEYQEEKGVFLVRKLRRAKSKILKKRR</sequence>
<protein>
    <recommendedName>
        <fullName evidence="3">NADH-quinone oxidoreductase subunit C</fullName>
        <ecNumber evidence="3">7.1.1.-</ecNumber>
    </recommendedName>
    <alternativeName>
        <fullName evidence="3">NADH dehydrogenase I subunit C</fullName>
    </alternativeName>
    <alternativeName>
        <fullName evidence="3">NDH-1 subunit C</fullName>
    </alternativeName>
</protein>
<keyword evidence="3 4" id="KW-1278">Translocase</keyword>
<dbReference type="GO" id="GO:0050136">
    <property type="term" value="F:NADH dehydrogenase (quinone) (non-electrogenic) activity"/>
    <property type="evidence" value="ECO:0007669"/>
    <property type="project" value="UniProtKB-UniRule"/>
</dbReference>
<dbReference type="EMBL" id="CACVAW010000010">
    <property type="protein sequence ID" value="CAA6803078.1"/>
    <property type="molecule type" value="Genomic_DNA"/>
</dbReference>
<keyword evidence="7" id="KW-0560">Oxidoreductase</keyword>
<comment type="similarity">
    <text evidence="1 3 4">Belongs to the complex I 30 kDa subunit family.</text>
</comment>
<comment type="subcellular location">
    <subcellularLocation>
        <location evidence="3">Cell membrane</location>
        <topology evidence="3">Peripheral membrane protein</topology>
        <orientation evidence="3">Cytoplasmic side</orientation>
    </subcellularLocation>
</comment>
<dbReference type="PANTHER" id="PTHR10884:SF14">
    <property type="entry name" value="NADH DEHYDROGENASE [UBIQUINONE] IRON-SULFUR PROTEIN 3, MITOCHONDRIAL"/>
    <property type="match status" value="1"/>
</dbReference>
<dbReference type="PANTHER" id="PTHR10884">
    <property type="entry name" value="NADH DEHYDROGENASE UBIQUINONE IRON-SULFUR PROTEIN 3"/>
    <property type="match status" value="1"/>
</dbReference>
<accession>A0A6S6SJS7</accession>
<dbReference type="GO" id="GO:0048038">
    <property type="term" value="F:quinone binding"/>
    <property type="evidence" value="ECO:0007669"/>
    <property type="project" value="UniProtKB-KW"/>
</dbReference>
<comment type="catalytic activity">
    <reaction evidence="3 5">
        <text>a quinone + NADH + 5 H(+)(in) = a quinol + NAD(+) + 4 H(+)(out)</text>
        <dbReference type="Rhea" id="RHEA:57888"/>
        <dbReference type="ChEBI" id="CHEBI:15378"/>
        <dbReference type="ChEBI" id="CHEBI:24646"/>
        <dbReference type="ChEBI" id="CHEBI:57540"/>
        <dbReference type="ChEBI" id="CHEBI:57945"/>
        <dbReference type="ChEBI" id="CHEBI:132124"/>
    </reaction>
</comment>
<dbReference type="AlphaFoldDB" id="A0A6S6SJS7"/>